<gene>
    <name evidence="7" type="primary">cobB</name>
    <name evidence="10" type="ORF">MINT15_08120</name>
</gene>
<dbReference type="Pfam" id="PF07685">
    <property type="entry name" value="GATase_3"/>
    <property type="match status" value="1"/>
</dbReference>
<dbReference type="InterPro" id="IPR011698">
    <property type="entry name" value="GATase_3"/>
</dbReference>
<evidence type="ECO:0000256" key="6">
    <source>
        <dbReference type="ARBA" id="ARBA00022962"/>
    </source>
</evidence>
<evidence type="ECO:0000256" key="5">
    <source>
        <dbReference type="ARBA" id="ARBA00022842"/>
    </source>
</evidence>
<evidence type="ECO:0000313" key="11">
    <source>
        <dbReference type="Proteomes" id="UP000030848"/>
    </source>
</evidence>
<evidence type="ECO:0000313" key="10">
    <source>
        <dbReference type="EMBL" id="KHF45595.1"/>
    </source>
</evidence>
<evidence type="ECO:0000256" key="3">
    <source>
        <dbReference type="ARBA" id="ARBA00022741"/>
    </source>
</evidence>
<reference evidence="10 11" key="1">
    <citation type="submission" date="2014-10" db="EMBL/GenBank/DDBJ databases">
        <title>Genome sequence of Micropolyspora internatus JCM3315.</title>
        <authorList>
            <person name="Shin S.-K."/>
            <person name="Yi H."/>
        </authorList>
    </citation>
    <scope>NUCLEOTIDE SEQUENCE [LARGE SCALE GENOMIC DNA]</scope>
    <source>
        <strain evidence="10 11">JCM 3315</strain>
    </source>
</reference>
<comment type="function">
    <text evidence="7">Catalyzes the ATP-dependent amidation of the two carboxylate groups at positions a and c of hydrogenobyrinate, using either L-glutamine or ammonia as the nitrogen source.</text>
</comment>
<comment type="domain">
    <text evidence="7">Comprises of two domains. The C-terminal domain contains the binding site for glutamine and catalyzes the hydrolysis of this substrate to glutamate and ammonia. The N-terminal domain is anticipated to bind ATP and hydrogenobyrinate and catalyzes the ultimate synthesis of the diamide product. The ammonia produced via the glutaminase domain is probably translocated to the adjacent domain via a molecular tunnel, where it reacts with an activated intermediate.</text>
</comment>
<keyword evidence="4 7" id="KW-0067">ATP-binding</keyword>
<dbReference type="GO" id="GO:0009236">
    <property type="term" value="P:cobalamin biosynthetic process"/>
    <property type="evidence" value="ECO:0007669"/>
    <property type="project" value="UniProtKB-UniRule"/>
</dbReference>
<feature type="site" description="Increases nucleophilicity of active site Cys" evidence="7">
    <location>
        <position position="467"/>
    </location>
</feature>
<dbReference type="GO" id="GO:0005524">
    <property type="term" value="F:ATP binding"/>
    <property type="evidence" value="ECO:0007669"/>
    <property type="project" value="UniProtKB-UniRule"/>
</dbReference>
<keyword evidence="3 7" id="KW-0547">Nucleotide-binding</keyword>
<dbReference type="NCBIfam" id="TIGR00379">
    <property type="entry name" value="cobB"/>
    <property type="match status" value="1"/>
</dbReference>
<dbReference type="GO" id="GO:0042242">
    <property type="term" value="F:cobyrinic acid a,c-diamide synthase activity"/>
    <property type="evidence" value="ECO:0007669"/>
    <property type="project" value="InterPro"/>
</dbReference>
<evidence type="ECO:0000259" key="8">
    <source>
        <dbReference type="Pfam" id="PF01656"/>
    </source>
</evidence>
<evidence type="ECO:0000259" key="9">
    <source>
        <dbReference type="Pfam" id="PF07685"/>
    </source>
</evidence>
<comment type="miscellaneous">
    <text evidence="7">The a and c carboxylates of hydrogenobyrinate are activated for nucleophilic attack via formation of a phosphorylated intermediate by ATP. CobB catalyzes first the amidation of the c-carboxylate, and then that of the a-carboxylate.</text>
</comment>
<dbReference type="InterPro" id="IPR027417">
    <property type="entry name" value="P-loop_NTPase"/>
</dbReference>
<comment type="caution">
    <text evidence="7">Lacks conserved residue(s) required for the propagation of feature annotation.</text>
</comment>
<evidence type="ECO:0000256" key="2">
    <source>
        <dbReference type="ARBA" id="ARBA00022598"/>
    </source>
</evidence>
<dbReference type="InterPro" id="IPR002586">
    <property type="entry name" value="CobQ/CobB/MinD/ParA_Nub-bd_dom"/>
</dbReference>
<dbReference type="SUPFAM" id="SSF52540">
    <property type="entry name" value="P-loop containing nucleoside triphosphate hydrolases"/>
    <property type="match status" value="1"/>
</dbReference>
<organism evidence="10 11">
    <name type="scientific">Saccharomonospora viridis</name>
    <dbReference type="NCBI Taxonomy" id="1852"/>
    <lineage>
        <taxon>Bacteria</taxon>
        <taxon>Bacillati</taxon>
        <taxon>Actinomycetota</taxon>
        <taxon>Actinomycetes</taxon>
        <taxon>Pseudonocardiales</taxon>
        <taxon>Pseudonocardiaceae</taxon>
        <taxon>Saccharomonospora</taxon>
    </lineage>
</organism>
<evidence type="ECO:0000256" key="1">
    <source>
        <dbReference type="ARBA" id="ARBA00001946"/>
    </source>
</evidence>
<proteinExistence type="inferred from homology"/>
<dbReference type="Gene3D" id="3.40.50.300">
    <property type="entry name" value="P-loop containing nucleotide triphosphate hydrolases"/>
    <property type="match status" value="1"/>
</dbReference>
<dbReference type="PANTHER" id="PTHR43873">
    <property type="entry name" value="COBYRINATE A,C-DIAMIDE SYNTHASE"/>
    <property type="match status" value="1"/>
</dbReference>
<dbReference type="InterPro" id="IPR029062">
    <property type="entry name" value="Class_I_gatase-like"/>
</dbReference>
<comment type="caution">
    <text evidence="10">The sequence shown here is derived from an EMBL/GenBank/DDBJ whole genome shotgun (WGS) entry which is preliminary data.</text>
</comment>
<dbReference type="EMBL" id="JRZE01000002">
    <property type="protein sequence ID" value="KHF45595.1"/>
    <property type="molecule type" value="Genomic_DNA"/>
</dbReference>
<keyword evidence="5 7" id="KW-0460">Magnesium</keyword>
<sequence length="487" mass="51228">MVPLPSAPVLDRYVGTGGHTATDPSMVVFPVTSHDHGGEHGRNTMVARIVIAAPATGHGKTSVATGLMAALRARGVAVSGHKIGPDFVDPCFHALATGLPPRNLDPFLQGEDRVVPLLLHGARTADIAVVEGVMGLFDGALGTEGYASTAHVAKLVGAPVVLVVDASTASRSVAASVLGFVRYDPEVRVAGVILNRVDSRPHEEEIRAALEPTGVPVLGVLPHDDEVRAAGRHLGPASSERRADAERLVVRLAEWVAAGVDLDAVVRVARSAPELTARAWDPTDDVRPGARRPVVAAVSDGTFTFRYTETVELLEAAGIEVVDLDPVRDETLPEACAGLYFGGGFPENRAEGLSANVALRHRVAAAVGEGMPVVAERAGVVYLCREFDGLPMAGVLDAVARTAGGALGYRDATASADSVLAVRDQKVRGHEFRFTSVEPRSGPAAAWTWDGREEGFASATLHASYLHVHWAGHPELARRFVAAVRDE</sequence>
<comment type="pathway">
    <text evidence="7">Cofactor biosynthesis; adenosylcobalamin biosynthesis; cob(II)yrinate a,c-diamide from precorrin-2 (aerobic route): step 9/10.</text>
</comment>
<keyword evidence="2 7" id="KW-0436">Ligase</keyword>
<dbReference type="AlphaFoldDB" id="A0A837DEH2"/>
<dbReference type="EC" id="6.3.5.9" evidence="7"/>
<dbReference type="GO" id="GO:0043802">
    <property type="term" value="F:hydrogenobyrinic acid a,c-diamide synthase (glutamine-hydrolysing) activity"/>
    <property type="evidence" value="ECO:0007669"/>
    <property type="project" value="UniProtKB-UniRule"/>
</dbReference>
<accession>A0A837DEH2</accession>
<dbReference type="PROSITE" id="PS51274">
    <property type="entry name" value="GATASE_COBBQ"/>
    <property type="match status" value="1"/>
</dbReference>
<dbReference type="UniPathway" id="UPA00148">
    <property type="reaction ID" value="UER00220"/>
</dbReference>
<dbReference type="OMA" id="YLHIHPY"/>
<dbReference type="SUPFAM" id="SSF52317">
    <property type="entry name" value="Class I glutamine amidotransferase-like"/>
    <property type="match status" value="1"/>
</dbReference>
<comment type="cofactor">
    <cofactor evidence="1 7">
        <name>Mg(2+)</name>
        <dbReference type="ChEBI" id="CHEBI:18420"/>
    </cofactor>
</comment>
<keyword evidence="6 7" id="KW-0315">Glutamine amidotransferase</keyword>
<evidence type="ECO:0000256" key="4">
    <source>
        <dbReference type="ARBA" id="ARBA00022840"/>
    </source>
</evidence>
<dbReference type="Pfam" id="PF01656">
    <property type="entry name" value="CbiA"/>
    <property type="match status" value="1"/>
</dbReference>
<evidence type="ECO:0000256" key="7">
    <source>
        <dbReference type="HAMAP-Rule" id="MF_00027"/>
    </source>
</evidence>
<feature type="domain" description="CobB/CobQ-like glutamine amidotransferase" evidence="9">
    <location>
        <begin position="298"/>
        <end position="473"/>
    </location>
</feature>
<keyword evidence="7" id="KW-0169">Cobalamin biosynthesis</keyword>
<dbReference type="Proteomes" id="UP000030848">
    <property type="component" value="Unassembled WGS sequence"/>
</dbReference>
<dbReference type="NCBIfam" id="NF002204">
    <property type="entry name" value="PRK01077.1"/>
    <property type="match status" value="1"/>
</dbReference>
<dbReference type="PANTHER" id="PTHR43873:SF1">
    <property type="entry name" value="COBYRINATE A,C-DIAMIDE SYNTHASE"/>
    <property type="match status" value="1"/>
</dbReference>
<dbReference type="InterPro" id="IPR004484">
    <property type="entry name" value="CbiA/CobB_synth"/>
</dbReference>
<comment type="similarity">
    <text evidence="7">Belongs to the CobB/CbiA family.</text>
</comment>
<name>A0A837DEH2_9PSEU</name>
<dbReference type="HAMAP" id="MF_00027">
    <property type="entry name" value="CobB_CbiA"/>
    <property type="match status" value="1"/>
</dbReference>
<feature type="domain" description="CobQ/CobB/MinD/ParA nucleotide binding" evidence="8">
    <location>
        <begin position="49"/>
        <end position="234"/>
    </location>
</feature>
<protein>
    <recommendedName>
        <fullName evidence="7">Hydrogenobyrinate a,c-diamide synthase</fullName>
        <ecNumber evidence="7">6.3.5.9</ecNumber>
    </recommendedName>
    <alternativeName>
        <fullName evidence="7">Hydrogenobyrinic acid a,c-diamide synthase</fullName>
    </alternativeName>
</protein>
<comment type="catalytic activity">
    <reaction evidence="7">
        <text>hydrogenobyrinate + 2 L-glutamine + 2 ATP + 2 H2O = hydrogenobyrinate a,c-diamide + 2 L-glutamate + 2 ADP + 2 phosphate + 2 H(+)</text>
        <dbReference type="Rhea" id="RHEA:12544"/>
        <dbReference type="ChEBI" id="CHEBI:15377"/>
        <dbReference type="ChEBI" id="CHEBI:15378"/>
        <dbReference type="ChEBI" id="CHEBI:29985"/>
        <dbReference type="ChEBI" id="CHEBI:30616"/>
        <dbReference type="ChEBI" id="CHEBI:43474"/>
        <dbReference type="ChEBI" id="CHEBI:58359"/>
        <dbReference type="ChEBI" id="CHEBI:77873"/>
        <dbReference type="ChEBI" id="CHEBI:77874"/>
        <dbReference type="ChEBI" id="CHEBI:456216"/>
        <dbReference type="EC" id="6.3.5.9"/>
    </reaction>
</comment>